<dbReference type="AlphaFoldDB" id="A0A0L0F2J3"/>
<feature type="non-terminal residue" evidence="1">
    <location>
        <position position="1"/>
    </location>
</feature>
<dbReference type="EMBL" id="KQ250144">
    <property type="protein sequence ID" value="KNC70836.1"/>
    <property type="molecule type" value="Genomic_DNA"/>
</dbReference>
<name>A0A0L0F2J3_9EUKA</name>
<proteinExistence type="predicted"/>
<evidence type="ECO:0000313" key="2">
    <source>
        <dbReference type="Proteomes" id="UP000054560"/>
    </source>
</evidence>
<dbReference type="GeneID" id="25917139"/>
<dbReference type="RefSeq" id="XP_014144738.1">
    <property type="nucleotide sequence ID" value="XM_014289263.1"/>
</dbReference>
<accession>A0A0L0F2J3</accession>
<dbReference type="Proteomes" id="UP000054560">
    <property type="component" value="Unassembled WGS sequence"/>
</dbReference>
<evidence type="ECO:0000313" key="1">
    <source>
        <dbReference type="EMBL" id="KNC70836.1"/>
    </source>
</evidence>
<feature type="non-terminal residue" evidence="1">
    <location>
        <position position="55"/>
    </location>
</feature>
<sequence length="55" mass="5575">VNAQAETPDEPAASAAEYMAAMQKRLAAYQAGEPIVDLSASADPQPSMGRGPGEG</sequence>
<organism evidence="1 2">
    <name type="scientific">Sphaeroforma arctica JP610</name>
    <dbReference type="NCBI Taxonomy" id="667725"/>
    <lineage>
        <taxon>Eukaryota</taxon>
        <taxon>Ichthyosporea</taxon>
        <taxon>Ichthyophonida</taxon>
        <taxon>Sphaeroforma</taxon>
    </lineage>
</organism>
<gene>
    <name evidence="1" type="ORF">SARC_16635</name>
</gene>
<reference evidence="1 2" key="1">
    <citation type="submission" date="2011-02" db="EMBL/GenBank/DDBJ databases">
        <title>The Genome Sequence of Sphaeroforma arctica JP610.</title>
        <authorList>
            <consortium name="The Broad Institute Genome Sequencing Platform"/>
            <person name="Russ C."/>
            <person name="Cuomo C."/>
            <person name="Young S.K."/>
            <person name="Zeng Q."/>
            <person name="Gargeya S."/>
            <person name="Alvarado L."/>
            <person name="Berlin A."/>
            <person name="Chapman S.B."/>
            <person name="Chen Z."/>
            <person name="Freedman E."/>
            <person name="Gellesch M."/>
            <person name="Goldberg J."/>
            <person name="Griggs A."/>
            <person name="Gujja S."/>
            <person name="Heilman E."/>
            <person name="Heiman D."/>
            <person name="Howarth C."/>
            <person name="Mehta T."/>
            <person name="Neiman D."/>
            <person name="Pearson M."/>
            <person name="Roberts A."/>
            <person name="Saif S."/>
            <person name="Shea T."/>
            <person name="Shenoy N."/>
            <person name="Sisk P."/>
            <person name="Stolte C."/>
            <person name="Sykes S."/>
            <person name="White J."/>
            <person name="Yandava C."/>
            <person name="Burger G."/>
            <person name="Gray M.W."/>
            <person name="Holland P.W.H."/>
            <person name="King N."/>
            <person name="Lang F.B.F."/>
            <person name="Roger A.J."/>
            <person name="Ruiz-Trillo I."/>
            <person name="Haas B."/>
            <person name="Nusbaum C."/>
            <person name="Birren B."/>
        </authorList>
    </citation>
    <scope>NUCLEOTIDE SEQUENCE [LARGE SCALE GENOMIC DNA]</scope>
    <source>
        <strain evidence="1 2">JP610</strain>
    </source>
</reference>
<protein>
    <submittedName>
        <fullName evidence="1">Uncharacterized protein</fullName>
    </submittedName>
</protein>
<keyword evidence="2" id="KW-1185">Reference proteome</keyword>